<dbReference type="AlphaFoldDB" id="A0A8B7PHB3"/>
<feature type="region of interest" description="Disordered" evidence="1">
    <location>
        <begin position="243"/>
        <end position="269"/>
    </location>
</feature>
<dbReference type="OrthoDB" id="6361021at2759"/>
<evidence type="ECO:0000313" key="3">
    <source>
        <dbReference type="RefSeq" id="XP_018024711.1"/>
    </source>
</evidence>
<protein>
    <submittedName>
        <fullName evidence="3">Uncharacterized protein LOC108680413</fullName>
    </submittedName>
</protein>
<keyword evidence="2" id="KW-1185">Reference proteome</keyword>
<proteinExistence type="predicted"/>
<sequence>MKRDKMLHFVSVKPIKDPTYEELDEISRCVHFDDFENAVRKKYLAPQSLINSHRHLQRQVLWFAPSQSSSEHNFYGNVSFTIKWETVLEKLGPNLYLLDQAVYNDRSFTRVLVTKNNYDGKLKKVRLNSNDTPMTKSDSGFRHVSYCENNERGGPHELQIAIEVDAADAKWLYSECKVSSNNHSDVNSLHSGHNARNSGTISNFESFKCFKFNTAQKCQCPYPWTQDQCEERTRALLRPVYPAQNSRRDQVRSAPAPLQTGRTRPAMTNSSRTLAIRGRIGRTWRWRRTLSRRNVRMLQ</sequence>
<evidence type="ECO:0000256" key="1">
    <source>
        <dbReference type="SAM" id="MobiDB-lite"/>
    </source>
</evidence>
<evidence type="ECO:0000313" key="2">
    <source>
        <dbReference type="Proteomes" id="UP000694843"/>
    </source>
</evidence>
<dbReference type="RefSeq" id="XP_018024711.1">
    <property type="nucleotide sequence ID" value="XM_018169222.2"/>
</dbReference>
<gene>
    <name evidence="3" type="primary">LOC108680413</name>
</gene>
<accession>A0A8B7PHB3</accession>
<organism evidence="2 3">
    <name type="scientific">Hyalella azteca</name>
    <name type="common">Amphipod</name>
    <dbReference type="NCBI Taxonomy" id="294128"/>
    <lineage>
        <taxon>Eukaryota</taxon>
        <taxon>Metazoa</taxon>
        <taxon>Ecdysozoa</taxon>
        <taxon>Arthropoda</taxon>
        <taxon>Crustacea</taxon>
        <taxon>Multicrustacea</taxon>
        <taxon>Malacostraca</taxon>
        <taxon>Eumalacostraca</taxon>
        <taxon>Peracarida</taxon>
        <taxon>Amphipoda</taxon>
        <taxon>Senticaudata</taxon>
        <taxon>Talitrida</taxon>
        <taxon>Talitroidea</taxon>
        <taxon>Hyalellidae</taxon>
        <taxon>Hyalella</taxon>
    </lineage>
</organism>
<name>A0A8B7PHB3_HYAAZ</name>
<reference evidence="3" key="1">
    <citation type="submission" date="2025-08" db="UniProtKB">
        <authorList>
            <consortium name="RefSeq"/>
        </authorList>
    </citation>
    <scope>IDENTIFICATION</scope>
    <source>
        <tissue evidence="3">Whole organism</tissue>
    </source>
</reference>
<dbReference type="GeneID" id="108680413"/>
<feature type="compositionally biased region" description="Polar residues" evidence="1">
    <location>
        <begin position="260"/>
        <end position="269"/>
    </location>
</feature>
<dbReference type="Proteomes" id="UP000694843">
    <property type="component" value="Unplaced"/>
</dbReference>
<dbReference type="KEGG" id="hazt:108680413"/>